<reference evidence="10 11" key="1">
    <citation type="submission" date="2023-06" db="EMBL/GenBank/DDBJ databases">
        <title>Sporosarcina sp. nov., isolated from Korean traditional fermented seafood 'Jeotgal'.</title>
        <authorList>
            <person name="Yang A.I."/>
            <person name="Shin N.-R."/>
        </authorList>
    </citation>
    <scope>NUCLEOTIDE SEQUENCE [LARGE SCALE GENOMIC DNA]</scope>
    <source>
        <strain evidence="10 11">KCTC13119</strain>
    </source>
</reference>
<gene>
    <name evidence="10" type="ORF">QT711_12255</name>
</gene>
<feature type="domain" description="Nitroreductase" evidence="9">
    <location>
        <begin position="12"/>
        <end position="168"/>
    </location>
</feature>
<dbReference type="PANTHER" id="PTHR43821">
    <property type="entry name" value="NAD(P)H NITROREDUCTASE YDJA-RELATED"/>
    <property type="match status" value="1"/>
</dbReference>
<dbReference type="InterPro" id="IPR052530">
    <property type="entry name" value="NAD(P)H_nitroreductase"/>
</dbReference>
<keyword evidence="6 8" id="KW-0560">Oxidoreductase</keyword>
<dbReference type="EMBL" id="JAUBDI010000011">
    <property type="protein sequence ID" value="MDW0113962.1"/>
    <property type="molecule type" value="Genomic_DNA"/>
</dbReference>
<evidence type="ECO:0000313" key="11">
    <source>
        <dbReference type="Proteomes" id="UP001282284"/>
    </source>
</evidence>
<keyword evidence="11" id="KW-1185">Reference proteome</keyword>
<accession>A0ABU4GED5</accession>
<dbReference type="InterPro" id="IPR026021">
    <property type="entry name" value="YdjA-like"/>
</dbReference>
<keyword evidence="4 8" id="KW-0288">FMN</keyword>
<evidence type="ECO:0000256" key="1">
    <source>
        <dbReference type="ARBA" id="ARBA00001917"/>
    </source>
</evidence>
<evidence type="ECO:0000259" key="9">
    <source>
        <dbReference type="Pfam" id="PF00881"/>
    </source>
</evidence>
<sequence>MNEQALSIRDAIVNRRSIKNFNGQPVDLENITSILENAIWAPTHGLRNPWRFIVAANKQYAKVLDVLKEYGVPKWKELSDEDLEKQMKKFSAAGAVVFVIVQEDARQKERLEDFAAASALVQNAMLLAWDQGIGTCWKTPPFLDNPKFREELGVKPGERIMSMLQFGYFDEIPKPRTRTPLEEIVTYYGMEDEETSVEVEQ</sequence>
<dbReference type="SUPFAM" id="SSF55469">
    <property type="entry name" value="FMN-dependent nitroreductase-like"/>
    <property type="match status" value="1"/>
</dbReference>
<evidence type="ECO:0000256" key="4">
    <source>
        <dbReference type="ARBA" id="ARBA00022643"/>
    </source>
</evidence>
<evidence type="ECO:0000256" key="7">
    <source>
        <dbReference type="ARBA" id="ARBA00023027"/>
    </source>
</evidence>
<keyword evidence="7 8" id="KW-0520">NAD</keyword>
<dbReference type="PIRSF" id="PIRSF000232">
    <property type="entry name" value="YdjA"/>
    <property type="match status" value="1"/>
</dbReference>
<comment type="cofactor">
    <cofactor evidence="1 8">
        <name>FMN</name>
        <dbReference type="ChEBI" id="CHEBI:58210"/>
    </cofactor>
</comment>
<organism evidence="10 11">
    <name type="scientific">Sporosarcina saromensis</name>
    <dbReference type="NCBI Taxonomy" id="359365"/>
    <lineage>
        <taxon>Bacteria</taxon>
        <taxon>Bacillati</taxon>
        <taxon>Bacillota</taxon>
        <taxon>Bacilli</taxon>
        <taxon>Bacillales</taxon>
        <taxon>Caryophanaceae</taxon>
        <taxon>Sporosarcina</taxon>
    </lineage>
</organism>
<dbReference type="Proteomes" id="UP001282284">
    <property type="component" value="Unassembled WGS sequence"/>
</dbReference>
<evidence type="ECO:0000256" key="8">
    <source>
        <dbReference type="PIRNR" id="PIRNR000232"/>
    </source>
</evidence>
<evidence type="ECO:0000256" key="6">
    <source>
        <dbReference type="ARBA" id="ARBA00023002"/>
    </source>
</evidence>
<dbReference type="Pfam" id="PF00881">
    <property type="entry name" value="Nitroreductase"/>
    <property type="match status" value="1"/>
</dbReference>
<evidence type="ECO:0000256" key="5">
    <source>
        <dbReference type="ARBA" id="ARBA00022857"/>
    </source>
</evidence>
<evidence type="ECO:0000313" key="10">
    <source>
        <dbReference type="EMBL" id="MDW0113962.1"/>
    </source>
</evidence>
<comment type="caution">
    <text evidence="10">The sequence shown here is derived from an EMBL/GenBank/DDBJ whole genome shotgun (WGS) entry which is preliminary data.</text>
</comment>
<proteinExistence type="inferred from homology"/>
<dbReference type="EC" id="1.-.-.-" evidence="8"/>
<dbReference type="CDD" id="cd02135">
    <property type="entry name" value="YdjA-like"/>
    <property type="match status" value="1"/>
</dbReference>
<dbReference type="Gene3D" id="3.40.109.10">
    <property type="entry name" value="NADH Oxidase"/>
    <property type="match status" value="1"/>
</dbReference>
<dbReference type="PANTHER" id="PTHR43821:SF1">
    <property type="entry name" value="NAD(P)H NITROREDUCTASE YDJA-RELATED"/>
    <property type="match status" value="1"/>
</dbReference>
<evidence type="ECO:0000256" key="3">
    <source>
        <dbReference type="ARBA" id="ARBA00022630"/>
    </source>
</evidence>
<protein>
    <recommendedName>
        <fullName evidence="8">Putative NAD(P)H nitroreductase</fullName>
        <ecNumber evidence="8">1.-.-.-</ecNumber>
    </recommendedName>
</protein>
<evidence type="ECO:0000256" key="2">
    <source>
        <dbReference type="ARBA" id="ARBA00007118"/>
    </source>
</evidence>
<dbReference type="RefSeq" id="WP_317944655.1">
    <property type="nucleotide sequence ID" value="NZ_JAUBDI010000011.1"/>
</dbReference>
<comment type="similarity">
    <text evidence="2 8">Belongs to the nitroreductase family.</text>
</comment>
<dbReference type="InterPro" id="IPR029479">
    <property type="entry name" value="Nitroreductase"/>
</dbReference>
<name>A0ABU4GED5_9BACL</name>
<dbReference type="InterPro" id="IPR000415">
    <property type="entry name" value="Nitroreductase-like"/>
</dbReference>
<keyword evidence="5 8" id="KW-0521">NADP</keyword>
<keyword evidence="3 8" id="KW-0285">Flavoprotein</keyword>